<feature type="compositionally biased region" description="Low complexity" evidence="1">
    <location>
        <begin position="819"/>
        <end position="840"/>
    </location>
</feature>
<feature type="region of interest" description="Disordered" evidence="1">
    <location>
        <begin position="730"/>
        <end position="761"/>
    </location>
</feature>
<feature type="compositionally biased region" description="Low complexity" evidence="1">
    <location>
        <begin position="217"/>
        <end position="226"/>
    </location>
</feature>
<feature type="region of interest" description="Disordered" evidence="1">
    <location>
        <begin position="783"/>
        <end position="840"/>
    </location>
</feature>
<evidence type="ECO:0000256" key="1">
    <source>
        <dbReference type="SAM" id="MobiDB-lite"/>
    </source>
</evidence>
<feature type="compositionally biased region" description="Low complexity" evidence="1">
    <location>
        <begin position="790"/>
        <end position="800"/>
    </location>
</feature>
<dbReference type="AlphaFoldDB" id="A0A2K3E360"/>
<feature type="compositionally biased region" description="Gly residues" evidence="1">
    <location>
        <begin position="564"/>
        <end position="580"/>
    </location>
</feature>
<dbReference type="OrthoDB" id="543482at2759"/>
<sequence>MQRTLLAFLWPVALLNLAALQALRAQPGIDPVNTNTTSWPGYLAIGPPLFPREHGESTACYSNYNTLTAAACTTYDSQTLPLQLHNCVHAGSASSGTLVLHRTVVQGLEPLGTAIYRLRVTGPAGMWLLEPSYCRPDLALATYSLPGPGRYSIEVLMLYSSFSFAAPNTSKAMSQPWAGYLTLSVGTAAAAAEQQQHLEGQHLAQSWSSAPDESILASPSSGGHADSSADDDSAPASSLPLCPDTGPRAGRWRFRTWPAPDDVAPLLRTCIWGDELHDCARAERRGIHTASHPGTLYWQPAGCRMRSFAGMQAAMASAAAAAAAAAEPADGAAGADRPERGAQWREQHGEELAGEGGAGDNSGEAEAEAAAITPAQCLPPGRRVCFLGDSHARYLHNSLVMWETGFVRAPNNSIKELLASPANTSVYFRMLWGHDWPEPEQPLAGGGSDSSASGSEGAGGGPSPLVAAGCTDVFANFGQWPASYRSGPAPFSAGQYAAQVAHVRRKLAQLRAQHGMRVYWITTVVSSLKARLESSGIDWRTDPLLLLYNRIAADVMEGGAQRRSGGGSEGDGGSEVGAGGRRVAHEGGQAQGQAEGAAEAEVRWQRQLQAQGQGLWLGLHSQGKEGPEEAADEGQEEAVEEAGEEEEDDDEEGQEQGTGAGVDHLRALLSSLRAAQASAVEEATRAGGQSGSSVGGDDVAELQPPRPRRRRRLRQQRRRAQELLLWGRAPAAATAGGSSSSSVTSSSNSGGGRGVKGSDVGDTETALQRLLAALPLPLPSRRAAEDGEAEAAAGGESQAGRFPGQLPSRHLGADGGAADGSSTTPTSSTSAASGEEAEAAAGLHAPIPLIDTFSATRILHEATWDGIHYTNRGLGGELQLTAVLHALCATGGAAEGAAEGAG</sequence>
<feature type="region of interest" description="Disordered" evidence="1">
    <location>
        <begin position="679"/>
        <end position="716"/>
    </location>
</feature>
<name>A0A2K3E360_CHLRE</name>
<dbReference type="Proteomes" id="UP000006906">
    <property type="component" value="Chromosome 2"/>
</dbReference>
<gene>
    <name evidence="3" type="ORF">CHLRE_02g113626v5</name>
</gene>
<feature type="chain" id="PRO_5014393518" description="SGNH hydrolase-type esterase domain-containing protein" evidence="2">
    <location>
        <begin position="26"/>
        <end position="902"/>
    </location>
</feature>
<evidence type="ECO:0000256" key="2">
    <source>
        <dbReference type="SAM" id="SignalP"/>
    </source>
</evidence>
<dbReference type="InParanoid" id="A0A2K3E360"/>
<feature type="region of interest" description="Disordered" evidence="1">
    <location>
        <begin position="346"/>
        <end position="368"/>
    </location>
</feature>
<feature type="region of interest" description="Disordered" evidence="1">
    <location>
        <begin position="438"/>
        <end position="461"/>
    </location>
</feature>
<protein>
    <recommendedName>
        <fullName evidence="5">SGNH hydrolase-type esterase domain-containing protein</fullName>
    </recommendedName>
</protein>
<feature type="compositionally biased region" description="Acidic residues" evidence="1">
    <location>
        <begin position="628"/>
        <end position="654"/>
    </location>
</feature>
<feature type="region of interest" description="Disordered" evidence="1">
    <location>
        <begin position="212"/>
        <end position="244"/>
    </location>
</feature>
<feature type="compositionally biased region" description="Low complexity" evidence="1">
    <location>
        <begin position="736"/>
        <end position="748"/>
    </location>
</feature>
<reference evidence="3 4" key="1">
    <citation type="journal article" date="2007" name="Science">
        <title>The Chlamydomonas genome reveals the evolution of key animal and plant functions.</title>
        <authorList>
            <person name="Merchant S.S."/>
            <person name="Prochnik S.E."/>
            <person name="Vallon O."/>
            <person name="Harris E.H."/>
            <person name="Karpowicz S.J."/>
            <person name="Witman G.B."/>
            <person name="Terry A."/>
            <person name="Salamov A."/>
            <person name="Fritz-Laylin L.K."/>
            <person name="Marechal-Drouard L."/>
            <person name="Marshall W.F."/>
            <person name="Qu L.H."/>
            <person name="Nelson D.R."/>
            <person name="Sanderfoot A.A."/>
            <person name="Spalding M.H."/>
            <person name="Kapitonov V.V."/>
            <person name="Ren Q."/>
            <person name="Ferris P."/>
            <person name="Lindquist E."/>
            <person name="Shapiro H."/>
            <person name="Lucas S.M."/>
            <person name="Grimwood J."/>
            <person name="Schmutz J."/>
            <person name="Cardol P."/>
            <person name="Cerutti H."/>
            <person name="Chanfreau G."/>
            <person name="Chen C.L."/>
            <person name="Cognat V."/>
            <person name="Croft M.T."/>
            <person name="Dent R."/>
            <person name="Dutcher S."/>
            <person name="Fernandez E."/>
            <person name="Fukuzawa H."/>
            <person name="Gonzalez-Ballester D."/>
            <person name="Gonzalez-Halphen D."/>
            <person name="Hallmann A."/>
            <person name="Hanikenne M."/>
            <person name="Hippler M."/>
            <person name="Inwood W."/>
            <person name="Jabbari K."/>
            <person name="Kalanon M."/>
            <person name="Kuras R."/>
            <person name="Lefebvre P.A."/>
            <person name="Lemaire S.D."/>
            <person name="Lobanov A.V."/>
            <person name="Lohr M."/>
            <person name="Manuell A."/>
            <person name="Meier I."/>
            <person name="Mets L."/>
            <person name="Mittag M."/>
            <person name="Mittelmeier T."/>
            <person name="Moroney J.V."/>
            <person name="Moseley J."/>
            <person name="Napoli C."/>
            <person name="Nedelcu A.M."/>
            <person name="Niyogi K."/>
            <person name="Novoselov S.V."/>
            <person name="Paulsen I.T."/>
            <person name="Pazour G."/>
            <person name="Purton S."/>
            <person name="Ral J.P."/>
            <person name="Riano-Pachon D.M."/>
            <person name="Riekhof W."/>
            <person name="Rymarquis L."/>
            <person name="Schroda M."/>
            <person name="Stern D."/>
            <person name="Umen J."/>
            <person name="Willows R."/>
            <person name="Wilson N."/>
            <person name="Zimmer S.L."/>
            <person name="Allmer J."/>
            <person name="Balk J."/>
            <person name="Bisova K."/>
            <person name="Chen C.J."/>
            <person name="Elias M."/>
            <person name="Gendler K."/>
            <person name="Hauser C."/>
            <person name="Lamb M.R."/>
            <person name="Ledford H."/>
            <person name="Long J.C."/>
            <person name="Minagawa J."/>
            <person name="Page M.D."/>
            <person name="Pan J."/>
            <person name="Pootakham W."/>
            <person name="Roje S."/>
            <person name="Rose A."/>
            <person name="Stahlberg E."/>
            <person name="Terauchi A.M."/>
            <person name="Yang P."/>
            <person name="Ball S."/>
            <person name="Bowler C."/>
            <person name="Dieckmann C.L."/>
            <person name="Gladyshev V.N."/>
            <person name="Green P."/>
            <person name="Jorgensen R."/>
            <person name="Mayfield S."/>
            <person name="Mueller-Roeber B."/>
            <person name="Rajamani S."/>
            <person name="Sayre R.T."/>
            <person name="Brokstein P."/>
            <person name="Dubchak I."/>
            <person name="Goodstein D."/>
            <person name="Hornick L."/>
            <person name="Huang Y.W."/>
            <person name="Jhaveri J."/>
            <person name="Luo Y."/>
            <person name="Martinez D."/>
            <person name="Ngau W.C."/>
            <person name="Otillar B."/>
            <person name="Poliakov A."/>
            <person name="Porter A."/>
            <person name="Szajkowski L."/>
            <person name="Werner G."/>
            <person name="Zhou K."/>
            <person name="Grigoriev I.V."/>
            <person name="Rokhsar D.S."/>
            <person name="Grossman A.R."/>
        </authorList>
    </citation>
    <scope>NUCLEOTIDE SEQUENCE [LARGE SCALE GENOMIC DNA]</scope>
    <source>
        <strain evidence="4">CC-503</strain>
    </source>
</reference>
<feature type="signal peptide" evidence="2">
    <location>
        <begin position="1"/>
        <end position="25"/>
    </location>
</feature>
<feature type="region of interest" description="Disordered" evidence="1">
    <location>
        <begin position="559"/>
        <end position="602"/>
    </location>
</feature>
<dbReference type="RefSeq" id="XP_042927557.1">
    <property type="nucleotide sequence ID" value="XM_043059923.1"/>
</dbReference>
<keyword evidence="2" id="KW-0732">Signal</keyword>
<proteinExistence type="predicted"/>
<feature type="compositionally biased region" description="Basic residues" evidence="1">
    <location>
        <begin position="706"/>
        <end position="716"/>
    </location>
</feature>
<dbReference type="EMBL" id="CM008963">
    <property type="protein sequence ID" value="PNW87214.1"/>
    <property type="molecule type" value="Genomic_DNA"/>
</dbReference>
<organism evidence="3 4">
    <name type="scientific">Chlamydomonas reinhardtii</name>
    <name type="common">Chlamydomonas smithii</name>
    <dbReference type="NCBI Taxonomy" id="3055"/>
    <lineage>
        <taxon>Eukaryota</taxon>
        <taxon>Viridiplantae</taxon>
        <taxon>Chlorophyta</taxon>
        <taxon>core chlorophytes</taxon>
        <taxon>Chlorophyceae</taxon>
        <taxon>CS clade</taxon>
        <taxon>Chlamydomonadales</taxon>
        <taxon>Chlamydomonadaceae</taxon>
        <taxon>Chlamydomonas</taxon>
    </lineage>
</organism>
<feature type="compositionally biased region" description="Low complexity" evidence="1">
    <location>
        <begin position="586"/>
        <end position="602"/>
    </location>
</feature>
<accession>A0A2K3E360</accession>
<evidence type="ECO:0000313" key="4">
    <source>
        <dbReference type="Proteomes" id="UP000006906"/>
    </source>
</evidence>
<evidence type="ECO:0000313" key="3">
    <source>
        <dbReference type="EMBL" id="PNW87214.1"/>
    </source>
</evidence>
<dbReference type="Gramene" id="PNW87214">
    <property type="protein sequence ID" value="PNW87214"/>
    <property type="gene ID" value="CHLRE_02g113626v5"/>
</dbReference>
<dbReference type="GeneID" id="66052478"/>
<keyword evidence="4" id="KW-1185">Reference proteome</keyword>
<feature type="region of interest" description="Disordered" evidence="1">
    <location>
        <begin position="619"/>
        <end position="658"/>
    </location>
</feature>
<dbReference type="KEGG" id="cre:CHLRE_02g113626v5"/>
<evidence type="ECO:0008006" key="5">
    <source>
        <dbReference type="Google" id="ProtNLM"/>
    </source>
</evidence>